<keyword evidence="2" id="KW-1185">Reference proteome</keyword>
<accession>A0ABT8CAT3</accession>
<dbReference type="RefSeq" id="WP_163387398.1">
    <property type="nucleotide sequence ID" value="NZ_JAUFQS010000014.1"/>
</dbReference>
<gene>
    <name evidence="1" type="ORF">QWZ15_13795</name>
</gene>
<dbReference type="EMBL" id="JAUFQS010000014">
    <property type="protein sequence ID" value="MDN3688908.1"/>
    <property type="molecule type" value="Genomic_DNA"/>
</dbReference>
<sequence>MKSKWLFLPDVILVLLLCLTCERHEMQHTGGRGNSQLSDVPVEQPWENSMTFQKDKKQKSWKKLIQAANDSPGSLMRQYIKD</sequence>
<dbReference type="Proteomes" id="UP001236663">
    <property type="component" value="Unassembled WGS sequence"/>
</dbReference>
<evidence type="ECO:0000313" key="2">
    <source>
        <dbReference type="Proteomes" id="UP001236663"/>
    </source>
</evidence>
<organism evidence="1 2">
    <name type="scientific">Cyclobacterium jeungdonense</name>
    <dbReference type="NCBI Taxonomy" id="708087"/>
    <lineage>
        <taxon>Bacteria</taxon>
        <taxon>Pseudomonadati</taxon>
        <taxon>Bacteroidota</taxon>
        <taxon>Cytophagia</taxon>
        <taxon>Cytophagales</taxon>
        <taxon>Cyclobacteriaceae</taxon>
        <taxon>Cyclobacterium</taxon>
    </lineage>
</organism>
<evidence type="ECO:0000313" key="1">
    <source>
        <dbReference type="EMBL" id="MDN3688908.1"/>
    </source>
</evidence>
<proteinExistence type="predicted"/>
<reference evidence="2" key="1">
    <citation type="journal article" date="2019" name="Int. J. Syst. Evol. Microbiol.">
        <title>The Global Catalogue of Microorganisms (GCM) 10K type strain sequencing project: providing services to taxonomists for standard genome sequencing and annotation.</title>
        <authorList>
            <consortium name="The Broad Institute Genomics Platform"/>
            <consortium name="The Broad Institute Genome Sequencing Center for Infectious Disease"/>
            <person name="Wu L."/>
            <person name="Ma J."/>
        </authorList>
    </citation>
    <scope>NUCLEOTIDE SEQUENCE [LARGE SCALE GENOMIC DNA]</scope>
    <source>
        <strain evidence="2">CECT 7706</strain>
    </source>
</reference>
<protein>
    <submittedName>
        <fullName evidence="1">Uncharacterized protein</fullName>
    </submittedName>
</protein>
<name>A0ABT8CAT3_9BACT</name>
<comment type="caution">
    <text evidence="1">The sequence shown here is derived from an EMBL/GenBank/DDBJ whole genome shotgun (WGS) entry which is preliminary data.</text>
</comment>